<keyword evidence="2" id="KW-0732">Signal</keyword>
<dbReference type="PANTHER" id="PTHR43649:SF17">
    <property type="entry name" value="ABC TRANSPORTER SOLUTE BINDING PROTEIN-SUGAR TRANSPORT"/>
    <property type="match status" value="1"/>
</dbReference>
<comment type="caution">
    <text evidence="3">The sequence shown here is derived from an EMBL/GenBank/DDBJ whole genome shotgun (WGS) entry which is preliminary data.</text>
</comment>
<dbReference type="Proteomes" id="UP001597362">
    <property type="component" value="Unassembled WGS sequence"/>
</dbReference>
<gene>
    <name evidence="3" type="ORF">ACFSJH_17625</name>
</gene>
<protein>
    <submittedName>
        <fullName evidence="3">Extracellular solute-binding protein</fullName>
    </submittedName>
</protein>
<dbReference type="PANTHER" id="PTHR43649">
    <property type="entry name" value="ARABINOSE-BINDING PROTEIN-RELATED"/>
    <property type="match status" value="1"/>
</dbReference>
<dbReference type="RefSeq" id="WP_377774805.1">
    <property type="nucleotide sequence ID" value="NZ_JBHUHO010000041.1"/>
</dbReference>
<evidence type="ECO:0000256" key="1">
    <source>
        <dbReference type="SAM" id="MobiDB-lite"/>
    </source>
</evidence>
<evidence type="ECO:0000313" key="4">
    <source>
        <dbReference type="Proteomes" id="UP001597362"/>
    </source>
</evidence>
<dbReference type="Pfam" id="PF01547">
    <property type="entry name" value="SBP_bac_1"/>
    <property type="match status" value="1"/>
</dbReference>
<proteinExistence type="predicted"/>
<reference evidence="4" key="1">
    <citation type="journal article" date="2019" name="Int. J. Syst. Evol. Microbiol.">
        <title>The Global Catalogue of Microorganisms (GCM) 10K type strain sequencing project: providing services to taxonomists for standard genome sequencing and annotation.</title>
        <authorList>
            <consortium name="The Broad Institute Genomics Platform"/>
            <consortium name="The Broad Institute Genome Sequencing Center for Infectious Disease"/>
            <person name="Wu L."/>
            <person name="Ma J."/>
        </authorList>
    </citation>
    <scope>NUCLEOTIDE SEQUENCE [LARGE SCALE GENOMIC DNA]</scope>
    <source>
        <strain evidence="4">GH52</strain>
    </source>
</reference>
<feature type="region of interest" description="Disordered" evidence="1">
    <location>
        <begin position="23"/>
        <end position="59"/>
    </location>
</feature>
<evidence type="ECO:0000256" key="2">
    <source>
        <dbReference type="SAM" id="SignalP"/>
    </source>
</evidence>
<feature type="compositionally biased region" description="Polar residues" evidence="1">
    <location>
        <begin position="34"/>
        <end position="59"/>
    </location>
</feature>
<feature type="signal peptide" evidence="2">
    <location>
        <begin position="1"/>
        <end position="21"/>
    </location>
</feature>
<dbReference type="EMBL" id="JBHUHO010000041">
    <property type="protein sequence ID" value="MFD2117554.1"/>
    <property type="molecule type" value="Genomic_DNA"/>
</dbReference>
<dbReference type="SUPFAM" id="SSF53850">
    <property type="entry name" value="Periplasmic binding protein-like II"/>
    <property type="match status" value="1"/>
</dbReference>
<keyword evidence="4" id="KW-1185">Reference proteome</keyword>
<dbReference type="InterPro" id="IPR006059">
    <property type="entry name" value="SBP"/>
</dbReference>
<dbReference type="Gene3D" id="3.40.190.10">
    <property type="entry name" value="Periplasmic binding protein-like II"/>
    <property type="match status" value="2"/>
</dbReference>
<dbReference type="InterPro" id="IPR050490">
    <property type="entry name" value="Bact_solute-bd_prot1"/>
</dbReference>
<dbReference type="PROSITE" id="PS51257">
    <property type="entry name" value="PROKAR_LIPOPROTEIN"/>
    <property type="match status" value="1"/>
</dbReference>
<sequence length="541" mass="60875">MNWKKIVTILAITTLLTGTLAACSSSPKNKETAPTEQGAENTNAGKETNGEQANGETTSFLVSEKPIKMTVHMGTKESGVFKNDWGIFKRAAELTNVTLEGTLPSTVADFGETFSIVIASGNLPDIMQALSQDFVKYGPEGAFLKLNDLIDEHAPHLKKFFEENPDVKSAASDSEGNIWFIPFIADGEPEKGWFIRKDWLEKLQLDEPKTVDDLYHVMTAFANDDPNGNNKKDEIPFFHRNTIKGIEGLLALWDGYMDYRIFDDKVIFGPLEPEYGVAMENVAKWYKEGLIDKEIFTRGGKARDVLLADDIGGLTHDFFASTGNYNEQLEGKIEGFRFDPMLPPADVNGKVKEPSKRDRSKNFGWGLAHSNPDPVAAVKYLDFWFTEEGRRMANFGVEGDTYTMVDGSPVFTDKVMKSDKAPLDVIIETGAQSGFGFHQDYAYEEQWTLPLALEGINEYKKHDVFMDKYPLLKFTDAEQKEIQKINPKVETYIVETRQQWILGAKPVDHASFAKELEKLGARKLVDINQAAYERYVEEMKQ</sequence>
<feature type="chain" id="PRO_5045536909" evidence="2">
    <location>
        <begin position="22"/>
        <end position="541"/>
    </location>
</feature>
<accession>A0ABW4YPZ8</accession>
<evidence type="ECO:0000313" key="3">
    <source>
        <dbReference type="EMBL" id="MFD2117554.1"/>
    </source>
</evidence>
<organism evidence="3 4">
    <name type="scientific">Paenibacillus yanchengensis</name>
    <dbReference type="NCBI Taxonomy" id="2035833"/>
    <lineage>
        <taxon>Bacteria</taxon>
        <taxon>Bacillati</taxon>
        <taxon>Bacillota</taxon>
        <taxon>Bacilli</taxon>
        <taxon>Bacillales</taxon>
        <taxon>Paenibacillaceae</taxon>
        <taxon>Paenibacillus</taxon>
    </lineage>
</organism>
<name>A0ABW4YPZ8_9BACL</name>